<keyword evidence="4 6" id="KW-0255">Endonuclease</keyword>
<feature type="binding site" evidence="6">
    <location>
        <position position="106"/>
    </location>
    <ligand>
        <name>Mg(2+)</name>
        <dbReference type="ChEBI" id="CHEBI:18420"/>
    </ligand>
</feature>
<evidence type="ECO:0000313" key="8">
    <source>
        <dbReference type="Proteomes" id="UP001403385"/>
    </source>
</evidence>
<comment type="caution">
    <text evidence="7">The sequence shown here is derived from an EMBL/GenBank/DDBJ whole genome shotgun (WGS) entry which is preliminary data.</text>
</comment>
<evidence type="ECO:0000256" key="2">
    <source>
        <dbReference type="ARBA" id="ARBA00022490"/>
    </source>
</evidence>
<evidence type="ECO:0000256" key="1">
    <source>
        <dbReference type="ARBA" id="ARBA00004496"/>
    </source>
</evidence>
<dbReference type="PANTHER" id="PTHR28511">
    <property type="entry name" value="ENDONUCLEASE V"/>
    <property type="match status" value="1"/>
</dbReference>
<keyword evidence="2 6" id="KW-0963">Cytoplasm</keyword>
<evidence type="ECO:0000256" key="3">
    <source>
        <dbReference type="ARBA" id="ARBA00022722"/>
    </source>
</evidence>
<dbReference type="GO" id="GO:0043737">
    <property type="term" value="F:deoxyribonuclease V activity"/>
    <property type="evidence" value="ECO:0007669"/>
    <property type="project" value="UniProtKB-UniRule"/>
</dbReference>
<keyword evidence="6" id="KW-0234">DNA repair</keyword>
<organism evidence="7 8">
    <name type="scientific">Rapidithrix thailandica</name>
    <dbReference type="NCBI Taxonomy" id="413964"/>
    <lineage>
        <taxon>Bacteria</taxon>
        <taxon>Pseudomonadati</taxon>
        <taxon>Bacteroidota</taxon>
        <taxon>Cytophagia</taxon>
        <taxon>Cytophagales</taxon>
        <taxon>Flammeovirgaceae</taxon>
        <taxon>Rapidithrix</taxon>
    </lineage>
</organism>
<comment type="similarity">
    <text evidence="6">Belongs to the endonuclease V family.</text>
</comment>
<dbReference type="GO" id="GO:0006281">
    <property type="term" value="P:DNA repair"/>
    <property type="evidence" value="ECO:0007669"/>
    <property type="project" value="UniProtKB-UniRule"/>
</dbReference>
<dbReference type="EMBL" id="JBDKWZ010000002">
    <property type="protein sequence ID" value="MEN7547329.1"/>
    <property type="molecule type" value="Genomic_DNA"/>
</dbReference>
<comment type="subcellular location">
    <subcellularLocation>
        <location evidence="1 6">Cytoplasm</location>
    </subcellularLocation>
</comment>
<keyword evidence="6" id="KW-0479">Metal-binding</keyword>
<dbReference type="Pfam" id="PF04493">
    <property type="entry name" value="Endonuclease_5"/>
    <property type="match status" value="1"/>
</dbReference>
<keyword evidence="3 6" id="KW-0540">Nuclease</keyword>
<comment type="cofactor">
    <cofactor evidence="6">
        <name>Mg(2+)</name>
        <dbReference type="ChEBI" id="CHEBI:18420"/>
    </cofactor>
</comment>
<dbReference type="Gene3D" id="3.30.2170.10">
    <property type="entry name" value="archaeoglobus fulgidus dsm 4304 superfamily"/>
    <property type="match status" value="1"/>
</dbReference>
<keyword evidence="8" id="KW-1185">Reference proteome</keyword>
<dbReference type="GO" id="GO:0005737">
    <property type="term" value="C:cytoplasm"/>
    <property type="evidence" value="ECO:0007669"/>
    <property type="project" value="UniProtKB-SubCell"/>
</dbReference>
<comment type="catalytic activity">
    <reaction evidence="6">
        <text>Endonucleolytic cleavage at apurinic or apyrimidinic sites to products with a 5'-phosphate.</text>
        <dbReference type="EC" id="3.1.21.7"/>
    </reaction>
</comment>
<dbReference type="EC" id="3.1.21.7" evidence="6"/>
<comment type="function">
    <text evidence="6">DNA repair enzyme involved in the repair of deaminated bases. Selectively cleaves double-stranded DNA at the second phosphodiester bond 3' to a deoxyinosine leaving behind the intact lesion on the nicked DNA.</text>
</comment>
<dbReference type="GO" id="GO:0000287">
    <property type="term" value="F:magnesium ion binding"/>
    <property type="evidence" value="ECO:0007669"/>
    <property type="project" value="UniProtKB-UniRule"/>
</dbReference>
<protein>
    <recommendedName>
        <fullName evidence="6">Endonuclease V</fullName>
        <ecNumber evidence="6">3.1.21.7</ecNumber>
    </recommendedName>
    <alternativeName>
        <fullName evidence="6">Deoxyinosine 3'endonuclease</fullName>
    </alternativeName>
    <alternativeName>
        <fullName evidence="6">Deoxyribonuclease V</fullName>
        <shortName evidence="6">DNase V</shortName>
    </alternativeName>
</protein>
<dbReference type="NCBIfam" id="NF008629">
    <property type="entry name" value="PRK11617.1"/>
    <property type="match status" value="1"/>
</dbReference>
<dbReference type="GO" id="GO:0016891">
    <property type="term" value="F:RNA endonuclease activity producing 5'-phosphomonoesters, hydrolytic mechanism"/>
    <property type="evidence" value="ECO:0007669"/>
    <property type="project" value="TreeGrafter"/>
</dbReference>
<dbReference type="AlphaFoldDB" id="A0AAW9S349"/>
<dbReference type="HAMAP" id="MF_00801">
    <property type="entry name" value="Endonuclease_5"/>
    <property type="match status" value="1"/>
</dbReference>
<dbReference type="GO" id="GO:0003727">
    <property type="term" value="F:single-stranded RNA binding"/>
    <property type="evidence" value="ECO:0007669"/>
    <property type="project" value="TreeGrafter"/>
</dbReference>
<evidence type="ECO:0000256" key="4">
    <source>
        <dbReference type="ARBA" id="ARBA00022759"/>
    </source>
</evidence>
<reference evidence="7 8" key="1">
    <citation type="submission" date="2024-04" db="EMBL/GenBank/DDBJ databases">
        <title>Novel genus in family Flammeovirgaceae.</title>
        <authorList>
            <person name="Nguyen T.H."/>
            <person name="Vuong T.Q."/>
            <person name="Le H."/>
            <person name="Kim S.-G."/>
        </authorList>
    </citation>
    <scope>NUCLEOTIDE SEQUENCE [LARGE SCALE GENOMIC DNA]</scope>
    <source>
        <strain evidence="7 8">JCM 23209</strain>
    </source>
</reference>
<accession>A0AAW9S349</accession>
<keyword evidence="5 6" id="KW-0378">Hydrolase</keyword>
<gene>
    <name evidence="6 7" type="primary">nfi</name>
    <name evidence="7" type="ORF">AAG747_05385</name>
</gene>
<feature type="site" description="Interaction with target DNA" evidence="6">
    <location>
        <position position="76"/>
    </location>
</feature>
<keyword evidence="6" id="KW-0460">Magnesium</keyword>
<name>A0AAW9S349_9BACT</name>
<dbReference type="InterPro" id="IPR007581">
    <property type="entry name" value="Endonuclease-V"/>
</dbReference>
<evidence type="ECO:0000256" key="6">
    <source>
        <dbReference type="HAMAP-Rule" id="MF_00801"/>
    </source>
</evidence>
<dbReference type="PANTHER" id="PTHR28511:SF1">
    <property type="entry name" value="ENDONUCLEASE V"/>
    <property type="match status" value="1"/>
</dbReference>
<dbReference type="CDD" id="cd06559">
    <property type="entry name" value="Endonuclease_V"/>
    <property type="match status" value="1"/>
</dbReference>
<evidence type="ECO:0000256" key="5">
    <source>
        <dbReference type="ARBA" id="ARBA00022801"/>
    </source>
</evidence>
<dbReference type="RefSeq" id="WP_346820113.1">
    <property type="nucleotide sequence ID" value="NZ_JBDKWZ010000002.1"/>
</dbReference>
<keyword evidence="6" id="KW-0227">DNA damage</keyword>
<dbReference type="Proteomes" id="UP001403385">
    <property type="component" value="Unassembled WGS sequence"/>
</dbReference>
<sequence length="225" mass="25268">MHNWEISPKQAVQEQKGLQEKLRIQSFQQEVKLVGGADISYNRFSSTAYAGIVILRFPEMEIIEKQTAVATMHFPYVPGLLSFREIPPIAEAWKKIKTRPDVMVLDGHGMAHPRRMGIASHFGIVFQIPTIGCAKKVLTGSFDMPENQKGDTSPLMDKEEQIGTVLRTKPNVKPVFISPGHLMDFKSAIDIIKPCIKGYRIPEPTRQAHLLVNEARIKNTKGHTS</sequence>
<evidence type="ECO:0000313" key="7">
    <source>
        <dbReference type="EMBL" id="MEN7547329.1"/>
    </source>
</evidence>
<feature type="binding site" evidence="6">
    <location>
        <position position="38"/>
    </location>
    <ligand>
        <name>Mg(2+)</name>
        <dbReference type="ChEBI" id="CHEBI:18420"/>
    </ligand>
</feature>
<proteinExistence type="inferred from homology"/>